<proteinExistence type="predicted"/>
<evidence type="ECO:0000313" key="3">
    <source>
        <dbReference type="EMBL" id="KAF8671251.1"/>
    </source>
</evidence>
<evidence type="ECO:0000256" key="1">
    <source>
        <dbReference type="PROSITE-ProRule" id="PRU00339"/>
    </source>
</evidence>
<dbReference type="SUPFAM" id="SSF81901">
    <property type="entry name" value="HCP-like"/>
    <property type="match status" value="2"/>
</dbReference>
<comment type="caution">
    <text evidence="3">The sequence shown here is derived from an EMBL/GenBank/DDBJ whole genome shotgun (WGS) entry which is preliminary data.</text>
</comment>
<dbReference type="InterPro" id="IPR011990">
    <property type="entry name" value="TPR-like_helical_dom_sf"/>
</dbReference>
<dbReference type="Pfam" id="PF12770">
    <property type="entry name" value="CHAT"/>
    <property type="match status" value="1"/>
</dbReference>
<dbReference type="EMBL" id="JACYCC010000219">
    <property type="protein sequence ID" value="KAF8671251.1"/>
    <property type="molecule type" value="Genomic_DNA"/>
</dbReference>
<evidence type="ECO:0000313" key="4">
    <source>
        <dbReference type="Proteomes" id="UP000650582"/>
    </source>
</evidence>
<name>A0A8H7H423_9AGAM</name>
<sequence>MSSIEIRQRELWDRVNWLKEAHSTGQIELKSLQAEATQILDQIEEFKASILEDCSQYLRLIRSLYFILYPLPSDAFGTGTDCVDLRIRCEVLAVAYTPMNSTQYRVGGWLSQIGRSYKTRFEISRDVNDLSLSAEYQRQSICLAASDHPDMAAQFNSLGCKYITLFEYLGNIEDANKAIHFLEKAVSLTLRDNSDMPNRLDNLGLAYCSRFEALGRADDINKAIELQEQVVSTEDVEENPDGPSWFSNLANSYLSRFEAIGDQEDLDRAMNYHKKALSLTPAGGDKIVLSSRLNNIGNSCMARFEHLGLQEDLNRAVEYQTQSVSLLPEDYPKLAMYLSNLSASHLTRFQHMGGLVDIEKALELQSRSLSILDTLKGHRDLAGTLSNLGNCYASRFERLGLIQDIEDAIKYQTRAVELSEESDPSTPVWLSGLGSSHSSRFNSLGDMKDLQKAIDCAQKALALTPEGHPQMAHRFTNLGNRYISRFDRLGEIDDVNKAIELQSKAMSLLSVGHEDFLAGLNSLGGSYRIRFERRNNLEDIRRAIECHSQVVSLTPKDHPYRSIHLNSLGVSYSTRFEYLGNQQDIEQAITHQSEAIQCAADNHPLLPEWLSNLSALYIARFQHRREPRDLDQAIENQSRAVSLTPRDHANMHTIVMHLGTWYSLRFSDLGYLKDIDRAIDLQLQAVSLTPKGHPSILKWLSNLGMSYAARFTRLTETKDIDLAIEHQIQAVTLLSEEDAALPGRLNNLCCSYLRRFSALGALEDLDNAIKHQERALSFTPDPHADMHGIISNLATAYLRRSKATTNLSDVNQAIELYLRAVSIAPENHAYKLRSINSLGRSFCHRFTVTGQLKDIDKAIEYHLHVLSNSPKSDIDSPVLLRDLGNAYKHRFRSSDDLVSLNNALECFRKSAQSRVADPMPKFLAACDWIDLSSRYASSELLEACQVAMDLVPEIVWIGSTIIQRYSYVHRIGNIARRATASAIQASRYELALEWLEQGQSIVWNQVLRLRNPLDELRSVHPMLADQLAQVSKNLHDAGSFITEITDYPHTTEQAAQKRRRLAEEYEKIMAEIRQTSGFENFLRPKKFFELLPAARKGPVAVINIERSRCDALVIKPGSTEISLVPLPDISYDQTVELRRKTEQSLEEMCFRERSSYRRPVMSDPEENLQNQELQLVLSTIWMCVAKPVLDSLEYRPTLSMDTIRHITWCTTGPLSSLPIHAAGNYDKAGAKIFECVVSSYTPTLSAIISESESGPCATSSILGIAQENTPGQNPLPGTINELALIAGHVEAPISYSQLTGSSATTLATLDAMEQYNWVHLACHANQNSIEPTESGFFLHDGTLSLARIVQRQFKGKGLAFLSACQTATGDRLLADESIHLASGMLMAGYPSIIATSWSIVDSDAPLIADVVYKILLKEGMMNHKDAAKALHVAVQKLRDIVGEKAFWRWAPYIHIGT</sequence>
<dbReference type="SMART" id="SM00028">
    <property type="entry name" value="TPR"/>
    <property type="match status" value="7"/>
</dbReference>
<organism evidence="3 4">
    <name type="scientific">Rhizoctonia solani</name>
    <dbReference type="NCBI Taxonomy" id="456999"/>
    <lineage>
        <taxon>Eukaryota</taxon>
        <taxon>Fungi</taxon>
        <taxon>Dikarya</taxon>
        <taxon>Basidiomycota</taxon>
        <taxon>Agaricomycotina</taxon>
        <taxon>Agaricomycetes</taxon>
        <taxon>Cantharellales</taxon>
        <taxon>Ceratobasidiaceae</taxon>
        <taxon>Rhizoctonia</taxon>
    </lineage>
</organism>
<dbReference type="InterPro" id="IPR024983">
    <property type="entry name" value="CHAT_dom"/>
</dbReference>
<protein>
    <submittedName>
        <fullName evidence="3">TPR-like protein</fullName>
    </submittedName>
</protein>
<dbReference type="Proteomes" id="UP000650582">
    <property type="component" value="Unassembled WGS sequence"/>
</dbReference>
<gene>
    <name evidence="3" type="ORF">RHS04_08402</name>
</gene>
<dbReference type="InterPro" id="IPR019734">
    <property type="entry name" value="TPR_rpt"/>
</dbReference>
<reference evidence="3" key="1">
    <citation type="submission" date="2020-09" db="EMBL/GenBank/DDBJ databases">
        <title>Comparative genome analyses of four rice-infecting Rhizoctonia solani isolates reveal extensive enrichment of homogalacturonan modification genes.</title>
        <authorList>
            <person name="Lee D.-Y."/>
            <person name="Jeon J."/>
            <person name="Kim K.-T."/>
            <person name="Cheong K."/>
            <person name="Song H."/>
            <person name="Choi G."/>
            <person name="Ko J."/>
            <person name="Opiyo S.O."/>
            <person name="Zuo S."/>
            <person name="Madhav S."/>
            <person name="Lee Y.-H."/>
            <person name="Wang G.-L."/>
        </authorList>
    </citation>
    <scope>NUCLEOTIDE SEQUENCE</scope>
    <source>
        <strain evidence="3">AG1-IA YN-7</strain>
    </source>
</reference>
<dbReference type="PANTHER" id="PTHR19959">
    <property type="entry name" value="KINESIN LIGHT CHAIN"/>
    <property type="match status" value="1"/>
</dbReference>
<dbReference type="Gene3D" id="1.25.40.10">
    <property type="entry name" value="Tetratricopeptide repeat domain"/>
    <property type="match status" value="4"/>
</dbReference>
<feature type="domain" description="CHAT" evidence="2">
    <location>
        <begin position="1177"/>
        <end position="1456"/>
    </location>
</feature>
<dbReference type="PANTHER" id="PTHR19959:SF119">
    <property type="entry name" value="FUNGAL LIPASE-LIKE DOMAIN-CONTAINING PROTEIN"/>
    <property type="match status" value="1"/>
</dbReference>
<feature type="repeat" description="TPR" evidence="1">
    <location>
        <begin position="794"/>
        <end position="827"/>
    </location>
</feature>
<accession>A0A8H7H423</accession>
<dbReference type="PROSITE" id="PS50005">
    <property type="entry name" value="TPR"/>
    <property type="match status" value="1"/>
</dbReference>
<dbReference type="SUPFAM" id="SSF48452">
    <property type="entry name" value="TPR-like"/>
    <property type="match status" value="1"/>
</dbReference>
<evidence type="ECO:0000259" key="2">
    <source>
        <dbReference type="Pfam" id="PF12770"/>
    </source>
</evidence>
<keyword evidence="1" id="KW-0802">TPR repeat</keyword>